<feature type="region of interest" description="Disordered" evidence="5">
    <location>
        <begin position="110"/>
        <end position="151"/>
    </location>
</feature>
<keyword evidence="7" id="KW-1185">Reference proteome</keyword>
<keyword evidence="3" id="KW-0238">DNA-binding</keyword>
<dbReference type="GO" id="GO:0045892">
    <property type="term" value="P:negative regulation of DNA-templated transcription"/>
    <property type="evidence" value="ECO:0007669"/>
    <property type="project" value="InterPro"/>
</dbReference>
<dbReference type="KEGG" id="smam:Mal15_60760"/>
<dbReference type="GO" id="GO:0003677">
    <property type="term" value="F:DNA binding"/>
    <property type="evidence" value="ECO:0007669"/>
    <property type="project" value="UniProtKB-KW"/>
</dbReference>
<dbReference type="Gene3D" id="1.10.4040.10">
    <property type="entry name" value="Penicillinase repressor domain"/>
    <property type="match status" value="1"/>
</dbReference>
<dbReference type="EMBL" id="CP036264">
    <property type="protein sequence ID" value="QEG01993.1"/>
    <property type="molecule type" value="Genomic_DNA"/>
</dbReference>
<dbReference type="SUPFAM" id="SSF46785">
    <property type="entry name" value="Winged helix' DNA-binding domain"/>
    <property type="match status" value="1"/>
</dbReference>
<evidence type="ECO:0000256" key="5">
    <source>
        <dbReference type="SAM" id="MobiDB-lite"/>
    </source>
</evidence>
<evidence type="ECO:0000313" key="7">
    <source>
        <dbReference type="Proteomes" id="UP000321353"/>
    </source>
</evidence>
<dbReference type="InterPro" id="IPR036390">
    <property type="entry name" value="WH_DNA-bd_sf"/>
</dbReference>
<feature type="compositionally biased region" description="Polar residues" evidence="5">
    <location>
        <begin position="117"/>
        <end position="126"/>
    </location>
</feature>
<evidence type="ECO:0000256" key="2">
    <source>
        <dbReference type="ARBA" id="ARBA00023015"/>
    </source>
</evidence>
<evidence type="ECO:0000256" key="1">
    <source>
        <dbReference type="ARBA" id="ARBA00011046"/>
    </source>
</evidence>
<keyword evidence="4" id="KW-0804">Transcription</keyword>
<dbReference type="InterPro" id="IPR005650">
    <property type="entry name" value="BlaI_family"/>
</dbReference>
<feature type="compositionally biased region" description="Basic residues" evidence="5">
    <location>
        <begin position="137"/>
        <end position="151"/>
    </location>
</feature>
<gene>
    <name evidence="6" type="ORF">Mal15_60760</name>
</gene>
<dbReference type="InterPro" id="IPR036388">
    <property type="entry name" value="WH-like_DNA-bd_sf"/>
</dbReference>
<comment type="similarity">
    <text evidence="1">Belongs to the BlaI transcriptional regulatory family.</text>
</comment>
<dbReference type="Pfam" id="PF03965">
    <property type="entry name" value="Penicillinase_R"/>
    <property type="match status" value="1"/>
</dbReference>
<name>A0A5B9ML07_9BACT</name>
<evidence type="ECO:0000256" key="3">
    <source>
        <dbReference type="ARBA" id="ARBA00023125"/>
    </source>
</evidence>
<evidence type="ECO:0000313" key="6">
    <source>
        <dbReference type="EMBL" id="QEG01993.1"/>
    </source>
</evidence>
<dbReference type="AlphaFoldDB" id="A0A5B9ML07"/>
<reference evidence="6 7" key="1">
    <citation type="submission" date="2019-02" db="EMBL/GenBank/DDBJ databases">
        <title>Planctomycetal bacteria perform biofilm scaping via a novel small molecule.</title>
        <authorList>
            <person name="Jeske O."/>
            <person name="Boedeker C."/>
            <person name="Wiegand S."/>
            <person name="Breitling P."/>
            <person name="Kallscheuer N."/>
            <person name="Jogler M."/>
            <person name="Rohde M."/>
            <person name="Petersen J."/>
            <person name="Medema M.H."/>
            <person name="Surup F."/>
            <person name="Jogler C."/>
        </authorList>
    </citation>
    <scope>NUCLEOTIDE SEQUENCE [LARGE SCALE GENOMIC DNA]</scope>
    <source>
        <strain evidence="6 7">Mal15</strain>
    </source>
</reference>
<keyword evidence="2" id="KW-0805">Transcription regulation</keyword>
<proteinExistence type="inferred from homology"/>
<sequence length="151" mass="16448">MRLSSGELDLMDLLWREGPLTLAQAHERFGADAVGYTTIQTRLNRLVDKGLATKSGRPAEYAAAIEREQAQAGHLDQLISKLSGGSVVPLVAQLMQDRRISPDELQELKQLIRDAEQSSPAPSNDSAESDVSPPTRATKRGSKTRSGGKRR</sequence>
<accession>A0A5B9ML07</accession>
<dbReference type="Proteomes" id="UP000321353">
    <property type="component" value="Chromosome"/>
</dbReference>
<protein>
    <submittedName>
        <fullName evidence="6">Penicillinase repressor</fullName>
    </submittedName>
</protein>
<dbReference type="Gene3D" id="1.10.10.10">
    <property type="entry name" value="Winged helix-like DNA-binding domain superfamily/Winged helix DNA-binding domain"/>
    <property type="match status" value="1"/>
</dbReference>
<evidence type="ECO:0000256" key="4">
    <source>
        <dbReference type="ARBA" id="ARBA00023163"/>
    </source>
</evidence>
<organism evidence="6 7">
    <name type="scientific">Stieleria maiorica</name>
    <dbReference type="NCBI Taxonomy" id="2795974"/>
    <lineage>
        <taxon>Bacteria</taxon>
        <taxon>Pseudomonadati</taxon>
        <taxon>Planctomycetota</taxon>
        <taxon>Planctomycetia</taxon>
        <taxon>Pirellulales</taxon>
        <taxon>Pirellulaceae</taxon>
        <taxon>Stieleria</taxon>
    </lineage>
</organism>